<dbReference type="eggNOG" id="KOG0266">
    <property type="taxonomic scope" value="Eukaryota"/>
</dbReference>
<dbReference type="InterPro" id="IPR052596">
    <property type="entry name" value="AMBRA1_autophagy"/>
</dbReference>
<feature type="region of interest" description="Disordered" evidence="2">
    <location>
        <begin position="293"/>
        <end position="338"/>
    </location>
</feature>
<feature type="compositionally biased region" description="Acidic residues" evidence="2">
    <location>
        <begin position="309"/>
        <end position="324"/>
    </location>
</feature>
<dbReference type="PANTHER" id="PTHR22874">
    <property type="entry name" value="ACTIVATING MOLECULE IN BECN1-REGULATED AUTOPHAGY PROTEIN 1"/>
    <property type="match status" value="1"/>
</dbReference>
<dbReference type="PROSITE" id="PS50294">
    <property type="entry name" value="WD_REPEATS_REGION"/>
    <property type="match status" value="1"/>
</dbReference>
<dbReference type="EMBL" id="AMQM01000327">
    <property type="status" value="NOT_ANNOTATED_CDS"/>
    <property type="molecule type" value="Genomic_DNA"/>
</dbReference>
<dbReference type="AlphaFoldDB" id="T1FPN6"/>
<evidence type="ECO:0000313" key="4">
    <source>
        <dbReference type="EnsemblMetazoa" id="HelroP188118"/>
    </source>
</evidence>
<dbReference type="InterPro" id="IPR036322">
    <property type="entry name" value="WD40_repeat_dom_sf"/>
</dbReference>
<dbReference type="PANTHER" id="PTHR22874:SF1">
    <property type="entry name" value="ACTIVATING MOLECULE IN BECN1-REGULATED AUTOPHAGY PROTEIN 1"/>
    <property type="match status" value="1"/>
</dbReference>
<feature type="repeat" description="WD" evidence="1">
    <location>
        <begin position="109"/>
        <end position="146"/>
    </location>
</feature>
<dbReference type="STRING" id="6412.T1FPN6"/>
<dbReference type="InterPro" id="IPR015943">
    <property type="entry name" value="WD40/YVTN_repeat-like_dom_sf"/>
</dbReference>
<dbReference type="RefSeq" id="XP_009009842.1">
    <property type="nucleotide sequence ID" value="XM_009011594.1"/>
</dbReference>
<dbReference type="Proteomes" id="UP000015101">
    <property type="component" value="Unassembled WGS sequence"/>
</dbReference>
<dbReference type="PROSITE" id="PS50082">
    <property type="entry name" value="WD_REPEATS_2"/>
    <property type="match status" value="1"/>
</dbReference>
<dbReference type="Gene3D" id="2.130.10.10">
    <property type="entry name" value="YVTN repeat-like/Quinoprotein amine dehydrogenase"/>
    <property type="match status" value="1"/>
</dbReference>
<reference evidence="3 5" key="2">
    <citation type="journal article" date="2013" name="Nature">
        <title>Insights into bilaterian evolution from three spiralian genomes.</title>
        <authorList>
            <person name="Simakov O."/>
            <person name="Marletaz F."/>
            <person name="Cho S.J."/>
            <person name="Edsinger-Gonzales E."/>
            <person name="Havlak P."/>
            <person name="Hellsten U."/>
            <person name="Kuo D.H."/>
            <person name="Larsson T."/>
            <person name="Lv J."/>
            <person name="Arendt D."/>
            <person name="Savage R."/>
            <person name="Osoegawa K."/>
            <person name="de Jong P."/>
            <person name="Grimwood J."/>
            <person name="Chapman J.A."/>
            <person name="Shapiro H."/>
            <person name="Aerts A."/>
            <person name="Otillar R.P."/>
            <person name="Terry A.Y."/>
            <person name="Boore J.L."/>
            <person name="Grigoriev I.V."/>
            <person name="Lindberg D.R."/>
            <person name="Seaver E.C."/>
            <person name="Weisblat D.A."/>
            <person name="Putnam N.H."/>
            <person name="Rokhsar D.S."/>
        </authorList>
    </citation>
    <scope>NUCLEOTIDE SEQUENCE</scope>
</reference>
<gene>
    <name evidence="4" type="primary">20210783</name>
    <name evidence="3" type="ORF">HELRODRAFT_188118</name>
</gene>
<protein>
    <submittedName>
        <fullName evidence="3 4">Uncharacterized protein</fullName>
    </submittedName>
</protein>
<name>T1FPN6_HELRO</name>
<dbReference type="OrthoDB" id="6363363at2759"/>
<dbReference type="InParanoid" id="T1FPN6"/>
<proteinExistence type="predicted"/>
<dbReference type="GeneID" id="20210783"/>
<dbReference type="SMART" id="SM00320">
    <property type="entry name" value="WD40"/>
    <property type="match status" value="3"/>
</dbReference>
<evidence type="ECO:0000313" key="3">
    <source>
        <dbReference type="EMBL" id="ESO13122.1"/>
    </source>
</evidence>
<sequence>MRTRKATHEAMFGHNSHHGNTVQCLQMRELGVKRSRLSKKANPDLCFKKFIEEKTSNLDTNNKPFEISRQTKSTMIIDFSYDRKYIASSHGDHTIRISEISTGKCVQTLKGHPRTPWCIAFHPKYPTLLASGCLGGQVRIWDITSGCSESWMYPDIRSICSLCFHPAEQLLLIAVHDKIYAWSWCKDKPYLLCVTSRNEKVRWLRFHPTGNWLYTGVSNGLTASKRTSRMPLYDPPMNRAGPEHDHSYRRFTYRLSRFRPFNHNLNNNDNIADYNINDDDDDNNNNINNNIINNNSNRFNSNSNNNNMADDEDGGGDDDDDDDPVVGAPSSSSIFNRG</sequence>
<dbReference type="SUPFAM" id="SSF50978">
    <property type="entry name" value="WD40 repeat-like"/>
    <property type="match status" value="1"/>
</dbReference>
<reference evidence="5" key="1">
    <citation type="submission" date="2012-12" db="EMBL/GenBank/DDBJ databases">
        <authorList>
            <person name="Hellsten U."/>
            <person name="Grimwood J."/>
            <person name="Chapman J.A."/>
            <person name="Shapiro H."/>
            <person name="Aerts A."/>
            <person name="Otillar R.P."/>
            <person name="Terry A.Y."/>
            <person name="Boore J.L."/>
            <person name="Simakov O."/>
            <person name="Marletaz F."/>
            <person name="Cho S.-J."/>
            <person name="Edsinger-Gonzales E."/>
            <person name="Havlak P."/>
            <person name="Kuo D.-H."/>
            <person name="Larsson T."/>
            <person name="Lv J."/>
            <person name="Arendt D."/>
            <person name="Savage R."/>
            <person name="Osoegawa K."/>
            <person name="de Jong P."/>
            <person name="Lindberg D.R."/>
            <person name="Seaver E.C."/>
            <person name="Weisblat D.A."/>
            <person name="Putnam N.H."/>
            <person name="Grigoriev I.V."/>
            <person name="Rokhsar D.S."/>
        </authorList>
    </citation>
    <scope>NUCLEOTIDE SEQUENCE</scope>
</reference>
<reference evidence="4" key="3">
    <citation type="submission" date="2015-06" db="UniProtKB">
        <authorList>
            <consortium name="EnsemblMetazoa"/>
        </authorList>
    </citation>
    <scope>IDENTIFICATION</scope>
</reference>
<dbReference type="EMBL" id="KB095811">
    <property type="protein sequence ID" value="ESO13122.1"/>
    <property type="molecule type" value="Genomic_DNA"/>
</dbReference>
<keyword evidence="1" id="KW-0853">WD repeat</keyword>
<dbReference type="InterPro" id="IPR001680">
    <property type="entry name" value="WD40_rpt"/>
</dbReference>
<dbReference type="EnsemblMetazoa" id="HelroT188118">
    <property type="protein sequence ID" value="HelroP188118"/>
    <property type="gene ID" value="HelroG188118"/>
</dbReference>
<evidence type="ECO:0000313" key="5">
    <source>
        <dbReference type="Proteomes" id="UP000015101"/>
    </source>
</evidence>
<feature type="compositionally biased region" description="Low complexity" evidence="2">
    <location>
        <begin position="293"/>
        <end position="307"/>
    </location>
</feature>
<organism evidence="4 5">
    <name type="scientific">Helobdella robusta</name>
    <name type="common">Californian leech</name>
    <dbReference type="NCBI Taxonomy" id="6412"/>
    <lineage>
        <taxon>Eukaryota</taxon>
        <taxon>Metazoa</taxon>
        <taxon>Spiralia</taxon>
        <taxon>Lophotrochozoa</taxon>
        <taxon>Annelida</taxon>
        <taxon>Clitellata</taxon>
        <taxon>Hirudinea</taxon>
        <taxon>Rhynchobdellida</taxon>
        <taxon>Glossiphoniidae</taxon>
        <taxon>Helobdella</taxon>
    </lineage>
</organism>
<feature type="compositionally biased region" description="Polar residues" evidence="2">
    <location>
        <begin position="329"/>
        <end position="338"/>
    </location>
</feature>
<keyword evidence="5" id="KW-1185">Reference proteome</keyword>
<evidence type="ECO:0000256" key="1">
    <source>
        <dbReference type="PROSITE-ProRule" id="PRU00221"/>
    </source>
</evidence>
<dbReference type="KEGG" id="hro:HELRODRAFT_188118"/>
<dbReference type="CTD" id="20210783"/>
<dbReference type="Pfam" id="PF00400">
    <property type="entry name" value="WD40"/>
    <property type="match status" value="1"/>
</dbReference>
<dbReference type="HOGENOM" id="CLU_822775_0_0_1"/>
<evidence type="ECO:0000256" key="2">
    <source>
        <dbReference type="SAM" id="MobiDB-lite"/>
    </source>
</evidence>
<dbReference type="EMBL" id="AMQM01000328">
    <property type="status" value="NOT_ANNOTATED_CDS"/>
    <property type="molecule type" value="Genomic_DNA"/>
</dbReference>
<accession>T1FPN6</accession>